<comment type="subcellular location">
    <subcellularLocation>
        <location evidence="3 19">Cytoplasm</location>
    </subcellularLocation>
</comment>
<feature type="domain" description="FAD-binding PCMH-type" evidence="20">
    <location>
        <begin position="26"/>
        <end position="188"/>
    </location>
</feature>
<evidence type="ECO:0000256" key="19">
    <source>
        <dbReference type="HAMAP-Rule" id="MF_00037"/>
    </source>
</evidence>
<dbReference type="InterPro" id="IPR003170">
    <property type="entry name" value="MurB"/>
</dbReference>
<evidence type="ECO:0000256" key="14">
    <source>
        <dbReference type="ARBA" id="ARBA00023002"/>
    </source>
</evidence>
<keyword evidence="15 19" id="KW-0131">Cell cycle</keyword>
<dbReference type="Gene3D" id="3.30.43.10">
    <property type="entry name" value="Uridine Diphospho-n-acetylenolpyruvylglucosamine Reductase, domain 2"/>
    <property type="match status" value="1"/>
</dbReference>
<dbReference type="GO" id="GO:0051301">
    <property type="term" value="P:cell division"/>
    <property type="evidence" value="ECO:0007669"/>
    <property type="project" value="UniProtKB-KW"/>
</dbReference>
<evidence type="ECO:0000313" key="21">
    <source>
        <dbReference type="EMBL" id="KJV68786.1"/>
    </source>
</evidence>
<comment type="pathway">
    <text evidence="4 19">Cell wall biogenesis; peptidoglycan biosynthesis.</text>
</comment>
<dbReference type="GO" id="GO:0008762">
    <property type="term" value="F:UDP-N-acetylmuramate dehydrogenase activity"/>
    <property type="evidence" value="ECO:0007669"/>
    <property type="project" value="UniProtKB-UniRule"/>
</dbReference>
<dbReference type="STRING" id="1359163.NLO413_0150"/>
<reference evidence="21 22" key="1">
    <citation type="submission" date="2015-02" db="EMBL/GenBank/DDBJ databases">
        <title>Genome Sequencing of Rickettsiales.</title>
        <authorList>
            <person name="Daugherty S.C."/>
            <person name="Su Q."/>
            <person name="Abolude K."/>
            <person name="Beier-Sexton M."/>
            <person name="Carlyon J.A."/>
            <person name="Carter R."/>
            <person name="Day N.P."/>
            <person name="Dumler S.J."/>
            <person name="Dyachenko V."/>
            <person name="Godinez A."/>
            <person name="Kurtti T.J."/>
            <person name="Lichay M."/>
            <person name="Mullins K.E."/>
            <person name="Ott S."/>
            <person name="Pappas-Brown V."/>
            <person name="Paris D.H."/>
            <person name="Patel P."/>
            <person name="Richards A.L."/>
            <person name="Sadzewicz L."/>
            <person name="Sears K."/>
            <person name="Seidman D."/>
            <person name="Sengamalay N."/>
            <person name="Stenos J."/>
            <person name="Tallon L.J."/>
            <person name="Vincent G."/>
            <person name="Fraser C.M."/>
            <person name="Munderloh U."/>
            <person name="Dunning-Hotopp J.C."/>
        </authorList>
    </citation>
    <scope>NUCLEOTIDE SEQUENCE [LARGE SCALE GENOMIC DNA]</scope>
    <source>
        <strain evidence="21 22">RAC413</strain>
    </source>
</reference>
<dbReference type="NCBIfam" id="TIGR00179">
    <property type="entry name" value="murB"/>
    <property type="match status" value="1"/>
</dbReference>
<dbReference type="AlphaFoldDB" id="A0A0F3NLX8"/>
<evidence type="ECO:0000259" key="20">
    <source>
        <dbReference type="PROSITE" id="PS51387"/>
    </source>
</evidence>
<evidence type="ECO:0000256" key="6">
    <source>
        <dbReference type="ARBA" id="ARBA00015188"/>
    </source>
</evidence>
<dbReference type="GO" id="GO:0008360">
    <property type="term" value="P:regulation of cell shape"/>
    <property type="evidence" value="ECO:0007669"/>
    <property type="project" value="UniProtKB-KW"/>
</dbReference>
<dbReference type="InterPro" id="IPR036635">
    <property type="entry name" value="MurB_C_sf"/>
</dbReference>
<accession>A0A0F3NLX8</accession>
<dbReference type="GO" id="GO:0071949">
    <property type="term" value="F:FAD binding"/>
    <property type="evidence" value="ECO:0007669"/>
    <property type="project" value="InterPro"/>
</dbReference>
<keyword evidence="12 19" id="KW-0133">Cell shape</keyword>
<keyword evidence="22" id="KW-1185">Reference proteome</keyword>
<dbReference type="SUPFAM" id="SSF56176">
    <property type="entry name" value="FAD-binding/transporter-associated domain-like"/>
    <property type="match status" value="1"/>
</dbReference>
<evidence type="ECO:0000256" key="11">
    <source>
        <dbReference type="ARBA" id="ARBA00022857"/>
    </source>
</evidence>
<evidence type="ECO:0000256" key="16">
    <source>
        <dbReference type="ARBA" id="ARBA00023316"/>
    </source>
</evidence>
<evidence type="ECO:0000256" key="2">
    <source>
        <dbReference type="ARBA" id="ARBA00003921"/>
    </source>
</evidence>
<keyword evidence="13 19" id="KW-0573">Peptidoglycan synthesis</keyword>
<dbReference type="RefSeq" id="WP_045808634.1">
    <property type="nucleotide sequence ID" value="NZ_LANX01000001.1"/>
</dbReference>
<dbReference type="HAMAP" id="MF_00037">
    <property type="entry name" value="MurB"/>
    <property type="match status" value="1"/>
</dbReference>
<dbReference type="GO" id="GO:0005829">
    <property type="term" value="C:cytosol"/>
    <property type="evidence" value="ECO:0007669"/>
    <property type="project" value="TreeGrafter"/>
</dbReference>
<evidence type="ECO:0000256" key="13">
    <source>
        <dbReference type="ARBA" id="ARBA00022984"/>
    </source>
</evidence>
<dbReference type="UniPathway" id="UPA00219"/>
<dbReference type="Pfam" id="PF01565">
    <property type="entry name" value="FAD_binding_4"/>
    <property type="match status" value="1"/>
</dbReference>
<evidence type="ECO:0000256" key="18">
    <source>
        <dbReference type="ARBA" id="ARBA00048914"/>
    </source>
</evidence>
<comment type="caution">
    <text evidence="21">The sequence shown here is derived from an EMBL/GenBank/DDBJ whole genome shotgun (WGS) entry which is preliminary data.</text>
</comment>
<comment type="cofactor">
    <cofactor evidence="1 19">
        <name>FAD</name>
        <dbReference type="ChEBI" id="CHEBI:57692"/>
    </cofactor>
</comment>
<dbReference type="SUPFAM" id="SSF56194">
    <property type="entry name" value="Uridine diphospho-N-Acetylenolpyruvylglucosamine reductase, MurB, C-terminal domain"/>
    <property type="match status" value="1"/>
</dbReference>
<dbReference type="EMBL" id="LANX01000001">
    <property type="protein sequence ID" value="KJV68786.1"/>
    <property type="molecule type" value="Genomic_DNA"/>
</dbReference>
<gene>
    <name evidence="19 21" type="primary">murB</name>
    <name evidence="21" type="ORF">NLO413_0150</name>
</gene>
<dbReference type="Pfam" id="PF02873">
    <property type="entry name" value="MurB_C"/>
    <property type="match status" value="1"/>
</dbReference>
<evidence type="ECO:0000256" key="17">
    <source>
        <dbReference type="ARBA" id="ARBA00031026"/>
    </source>
</evidence>
<dbReference type="GO" id="GO:0009252">
    <property type="term" value="P:peptidoglycan biosynthetic process"/>
    <property type="evidence" value="ECO:0007669"/>
    <property type="project" value="UniProtKB-UniRule"/>
</dbReference>
<name>A0A0F3NLX8_9RICK</name>
<feature type="active site" evidence="19">
    <location>
        <position position="287"/>
    </location>
</feature>
<evidence type="ECO:0000256" key="4">
    <source>
        <dbReference type="ARBA" id="ARBA00004752"/>
    </source>
</evidence>
<evidence type="ECO:0000256" key="8">
    <source>
        <dbReference type="ARBA" id="ARBA00022618"/>
    </source>
</evidence>
<dbReference type="PROSITE" id="PS51387">
    <property type="entry name" value="FAD_PCMH"/>
    <property type="match status" value="1"/>
</dbReference>
<dbReference type="Gene3D" id="3.90.78.10">
    <property type="entry name" value="UDP-N-acetylenolpyruvoylglucosamine reductase, C-terminal domain"/>
    <property type="match status" value="1"/>
</dbReference>
<evidence type="ECO:0000256" key="7">
    <source>
        <dbReference type="ARBA" id="ARBA00022490"/>
    </source>
</evidence>
<evidence type="ECO:0000256" key="1">
    <source>
        <dbReference type="ARBA" id="ARBA00001974"/>
    </source>
</evidence>
<keyword evidence="8 19" id="KW-0132">Cell division</keyword>
<evidence type="ECO:0000313" key="22">
    <source>
        <dbReference type="Proteomes" id="UP000033562"/>
    </source>
</evidence>
<comment type="function">
    <text evidence="2 19">Cell wall formation.</text>
</comment>
<dbReference type="InterPro" id="IPR036318">
    <property type="entry name" value="FAD-bd_PCMH-like_sf"/>
</dbReference>
<dbReference type="InterPro" id="IPR006094">
    <property type="entry name" value="Oxid_FAD_bind_N"/>
</dbReference>
<keyword evidence="14 19" id="KW-0560">Oxidoreductase</keyword>
<dbReference type="EC" id="1.3.1.98" evidence="5 19"/>
<keyword evidence="10 19" id="KW-0274">FAD</keyword>
<sequence length="292" mass="31858">MIYEKLPSVLGRYRAGAQMKNMTWFNVGGTVEILFKPADINDLSYFIKNVNFPVNVVGVASNLIIRDGLIKGAIVKLGKGFTDMSCNNDTITVGCAVLLANLAIFAKNNSLSGFEFMIGIPGTVGGAIAMNAGAYGSDISSVLQSVKAVDENGNIHVLLKNDIGYFYRGNALKSNWIFTEATFVGKKLQKDIIEKTMNKFISKRNNDQPTGAKTGGSTFKNPIGYKAWELIDAAGCRGMKIGGAIVSEKHCNFLVNYNNSTAEDLENLGNEVRLKVKNKFNIDLEWEIKFLG</sequence>
<dbReference type="PATRIC" id="fig|1359163.3.peg.145"/>
<dbReference type="NCBIfam" id="NF010480">
    <property type="entry name" value="PRK13905.1"/>
    <property type="match status" value="1"/>
</dbReference>
<feature type="active site" description="Proton donor" evidence="19">
    <location>
        <position position="217"/>
    </location>
</feature>
<evidence type="ECO:0000256" key="10">
    <source>
        <dbReference type="ARBA" id="ARBA00022827"/>
    </source>
</evidence>
<dbReference type="InterPro" id="IPR016166">
    <property type="entry name" value="FAD-bd_PCMH"/>
</dbReference>
<dbReference type="Gene3D" id="3.30.465.10">
    <property type="match status" value="1"/>
</dbReference>
<dbReference type="PANTHER" id="PTHR21071">
    <property type="entry name" value="UDP-N-ACETYLENOLPYRUVOYLGLUCOSAMINE REDUCTASE"/>
    <property type="match status" value="1"/>
</dbReference>
<protein>
    <recommendedName>
        <fullName evidence="6 19">UDP-N-acetylenolpyruvoylglucosamine reductase</fullName>
        <ecNumber evidence="5 19">1.3.1.98</ecNumber>
    </recommendedName>
    <alternativeName>
        <fullName evidence="17 19">UDP-N-acetylmuramate dehydrogenase</fullName>
    </alternativeName>
</protein>
<dbReference type="PANTHER" id="PTHR21071:SF4">
    <property type="entry name" value="UDP-N-ACETYLENOLPYRUVOYLGLUCOSAMINE REDUCTASE"/>
    <property type="match status" value="1"/>
</dbReference>
<comment type="similarity">
    <text evidence="19">Belongs to the MurB family.</text>
</comment>
<evidence type="ECO:0000256" key="3">
    <source>
        <dbReference type="ARBA" id="ARBA00004496"/>
    </source>
</evidence>
<keyword evidence="16 19" id="KW-0961">Cell wall biogenesis/degradation</keyword>
<proteinExistence type="inferred from homology"/>
<dbReference type="GO" id="GO:0071555">
    <property type="term" value="P:cell wall organization"/>
    <property type="evidence" value="ECO:0007669"/>
    <property type="project" value="UniProtKB-KW"/>
</dbReference>
<evidence type="ECO:0000256" key="15">
    <source>
        <dbReference type="ARBA" id="ARBA00023306"/>
    </source>
</evidence>
<dbReference type="Proteomes" id="UP000033562">
    <property type="component" value="Unassembled WGS sequence"/>
</dbReference>
<evidence type="ECO:0000256" key="9">
    <source>
        <dbReference type="ARBA" id="ARBA00022630"/>
    </source>
</evidence>
<evidence type="ECO:0000256" key="12">
    <source>
        <dbReference type="ARBA" id="ARBA00022960"/>
    </source>
</evidence>
<keyword evidence="7 19" id="KW-0963">Cytoplasm</keyword>
<dbReference type="InterPro" id="IPR016167">
    <property type="entry name" value="FAD-bd_PCMH_sub1"/>
</dbReference>
<keyword evidence="11 19" id="KW-0521">NADP</keyword>
<evidence type="ECO:0000256" key="5">
    <source>
        <dbReference type="ARBA" id="ARBA00012518"/>
    </source>
</evidence>
<organism evidence="21 22">
    <name type="scientific">Candidatus Neoehrlichia procyonis str. RAC413</name>
    <dbReference type="NCBI Taxonomy" id="1359163"/>
    <lineage>
        <taxon>Bacteria</taxon>
        <taxon>Pseudomonadati</taxon>
        <taxon>Pseudomonadota</taxon>
        <taxon>Alphaproteobacteria</taxon>
        <taxon>Rickettsiales</taxon>
        <taxon>Anaplasmataceae</taxon>
        <taxon>Candidatus Neoehrlichia</taxon>
    </lineage>
</organism>
<dbReference type="OrthoDB" id="9804753at2"/>
<dbReference type="InterPro" id="IPR016169">
    <property type="entry name" value="FAD-bd_PCMH_sub2"/>
</dbReference>
<comment type="catalytic activity">
    <reaction evidence="18 19">
        <text>UDP-N-acetyl-alpha-D-muramate + NADP(+) = UDP-N-acetyl-3-O-(1-carboxyvinyl)-alpha-D-glucosamine + NADPH + H(+)</text>
        <dbReference type="Rhea" id="RHEA:12248"/>
        <dbReference type="ChEBI" id="CHEBI:15378"/>
        <dbReference type="ChEBI" id="CHEBI:57783"/>
        <dbReference type="ChEBI" id="CHEBI:58349"/>
        <dbReference type="ChEBI" id="CHEBI:68483"/>
        <dbReference type="ChEBI" id="CHEBI:70757"/>
        <dbReference type="EC" id="1.3.1.98"/>
    </reaction>
</comment>
<dbReference type="InterPro" id="IPR011601">
    <property type="entry name" value="MurB_C"/>
</dbReference>
<feature type="active site" evidence="19">
    <location>
        <position position="168"/>
    </location>
</feature>
<keyword evidence="9 19" id="KW-0285">Flavoprotein</keyword>